<sequence>MSTENRVIDLVVDENVPYGLLMQFMDVDDSVYPSTSKPVDLTGFSLRGNIKSSLEDGAETLASFTTSIVDAAQGVASISLPVSAVTTIASKASKERDRYNPRQRLAGYYDIIITRTAVGSATSSFRIMEGKIYISDGVTQ</sequence>
<dbReference type="Pfam" id="PF23926">
    <property type="entry name" value="LtfC"/>
    <property type="match status" value="1"/>
</dbReference>
<keyword evidence="3" id="KW-1185">Reference proteome</keyword>
<organism evidence="2 3">
    <name type="scientific">Escherichia phage slur09</name>
    <dbReference type="NCBI Taxonomy" id="1728958"/>
    <lineage>
        <taxon>Viruses</taxon>
        <taxon>Duplodnaviria</taxon>
        <taxon>Heunggongvirae</taxon>
        <taxon>Uroviricota</taxon>
        <taxon>Caudoviricetes</taxon>
        <taxon>Demerecviridae</taxon>
        <taxon>Markadamsvirinae</taxon>
        <taxon>Tequintavirus</taxon>
        <taxon>Tequintavirus slur09</taxon>
    </lineage>
</organism>
<dbReference type="Proteomes" id="UP000202151">
    <property type="component" value="Segment"/>
</dbReference>
<evidence type="ECO:0000313" key="3">
    <source>
        <dbReference type="Proteomes" id="UP000202151"/>
    </source>
</evidence>
<dbReference type="GeneID" id="26647687"/>
<dbReference type="RefSeq" id="YP_009202113.1">
    <property type="nucleotide sequence ID" value="NC_028840.1"/>
</dbReference>
<dbReference type="OrthoDB" id="13113at10239"/>
<accession>A0A0M7RFD5</accession>
<protein>
    <recommendedName>
        <fullName evidence="1">LtfC/p132/Gp6 beta-sandwich domain-containing protein</fullName>
    </recommendedName>
</protein>
<dbReference type="EMBL" id="LN887948">
    <property type="protein sequence ID" value="CUR48953.1"/>
    <property type="molecule type" value="Genomic_DNA"/>
</dbReference>
<dbReference type="InterPro" id="IPR055688">
    <property type="entry name" value="LtfC/p132/Gp6_b-sand"/>
</dbReference>
<gene>
    <name evidence="2" type="ORF">SLUR09_00067</name>
</gene>
<dbReference type="KEGG" id="vg:26647687"/>
<evidence type="ECO:0000259" key="1">
    <source>
        <dbReference type="Pfam" id="PF23926"/>
    </source>
</evidence>
<name>A0A0M7RFD5_9CAUD</name>
<reference evidence="2 3" key="1">
    <citation type="submission" date="2015-10" db="EMBL/GenBank/DDBJ databases">
        <authorList>
            <person name="Millard A."/>
        </authorList>
    </citation>
    <scope>NUCLEOTIDE SEQUENCE [LARGE SCALE GENOMIC DNA]</scope>
</reference>
<proteinExistence type="predicted"/>
<evidence type="ECO:0000313" key="2">
    <source>
        <dbReference type="EMBL" id="CUR48953.1"/>
    </source>
</evidence>
<feature type="domain" description="LtfC/p132/Gp6 beta-sandwich" evidence="1">
    <location>
        <begin position="4"/>
        <end position="134"/>
    </location>
</feature>